<dbReference type="UniPathway" id="UPA00079">
    <property type="reaction ID" value="UER00169"/>
</dbReference>
<proteinExistence type="inferred from homology"/>
<dbReference type="HAMAP" id="MF_01813">
    <property type="entry name" value="MenG_UbiE_methyltr"/>
    <property type="match status" value="1"/>
</dbReference>
<dbReference type="PROSITE" id="PS01183">
    <property type="entry name" value="UBIE_1"/>
    <property type="match status" value="1"/>
</dbReference>
<dbReference type="PROSITE" id="PS51608">
    <property type="entry name" value="SAM_MT_UBIE"/>
    <property type="match status" value="1"/>
</dbReference>
<comment type="caution">
    <text evidence="6">The sequence shown here is derived from an EMBL/GenBank/DDBJ whole genome shotgun (WGS) entry which is preliminary data.</text>
</comment>
<dbReference type="Proteomes" id="UP000324376">
    <property type="component" value="Unassembled WGS sequence"/>
</dbReference>
<dbReference type="Gene3D" id="3.40.50.150">
    <property type="entry name" value="Vaccinia Virus protein VP39"/>
    <property type="match status" value="1"/>
</dbReference>
<gene>
    <name evidence="5" type="primary">menG</name>
    <name evidence="6" type="ORF">BD809_10219</name>
</gene>
<evidence type="ECO:0000256" key="2">
    <source>
        <dbReference type="ARBA" id="ARBA00022603"/>
    </source>
</evidence>
<feature type="binding site" evidence="5">
    <location>
        <begin position="138"/>
        <end position="139"/>
    </location>
    <ligand>
        <name>S-adenosyl-L-methionine</name>
        <dbReference type="ChEBI" id="CHEBI:59789"/>
    </ligand>
</feature>
<evidence type="ECO:0000313" key="7">
    <source>
        <dbReference type="Proteomes" id="UP000324376"/>
    </source>
</evidence>
<dbReference type="CDD" id="cd02440">
    <property type="entry name" value="AdoMet_MTases"/>
    <property type="match status" value="1"/>
</dbReference>
<protein>
    <recommendedName>
        <fullName evidence="5">Demethylmenaquinone methyltransferase</fullName>
        <ecNumber evidence="5">2.1.1.163</ecNumber>
    </recommendedName>
</protein>
<keyword evidence="7" id="KW-1185">Reference proteome</keyword>
<feature type="binding site" evidence="5">
    <location>
        <position position="91"/>
    </location>
    <ligand>
        <name>S-adenosyl-L-methionine</name>
        <dbReference type="ChEBI" id="CHEBI:59789"/>
    </ligand>
</feature>
<comment type="function">
    <text evidence="5">Methyltransferase required for the conversion of demethylmenaquinol (DMKH2) to menaquinol (MKH2).</text>
</comment>
<keyword evidence="2 5" id="KW-0489">Methyltransferase</keyword>
<evidence type="ECO:0000313" key="6">
    <source>
        <dbReference type="EMBL" id="TYP75812.1"/>
    </source>
</evidence>
<dbReference type="AlphaFoldDB" id="A0A5S5CBC6"/>
<dbReference type="GO" id="GO:0043770">
    <property type="term" value="F:demethylmenaquinone methyltransferase activity"/>
    <property type="evidence" value="ECO:0007669"/>
    <property type="project" value="UniProtKB-UniRule"/>
</dbReference>
<dbReference type="NCBIfam" id="NF001244">
    <property type="entry name" value="PRK00216.1-5"/>
    <property type="match status" value="1"/>
</dbReference>
<keyword evidence="4 5" id="KW-0949">S-adenosyl-L-methionine</keyword>
<dbReference type="SUPFAM" id="SSF53335">
    <property type="entry name" value="S-adenosyl-L-methionine-dependent methyltransferases"/>
    <property type="match status" value="1"/>
</dbReference>
<comment type="catalytic activity">
    <reaction evidence="5">
        <text>a 2-demethylmenaquinol + S-adenosyl-L-methionine = a menaquinol + S-adenosyl-L-homocysteine + H(+)</text>
        <dbReference type="Rhea" id="RHEA:42640"/>
        <dbReference type="Rhea" id="RHEA-COMP:9539"/>
        <dbReference type="Rhea" id="RHEA-COMP:9563"/>
        <dbReference type="ChEBI" id="CHEBI:15378"/>
        <dbReference type="ChEBI" id="CHEBI:18151"/>
        <dbReference type="ChEBI" id="CHEBI:55437"/>
        <dbReference type="ChEBI" id="CHEBI:57856"/>
        <dbReference type="ChEBI" id="CHEBI:59789"/>
        <dbReference type="EC" id="2.1.1.163"/>
    </reaction>
</comment>
<organism evidence="6 7">
    <name type="scientific">Aquimarina intermedia</name>
    <dbReference type="NCBI Taxonomy" id="350814"/>
    <lineage>
        <taxon>Bacteria</taxon>
        <taxon>Pseudomonadati</taxon>
        <taxon>Bacteroidota</taxon>
        <taxon>Flavobacteriia</taxon>
        <taxon>Flavobacteriales</taxon>
        <taxon>Flavobacteriaceae</taxon>
        <taxon>Aquimarina</taxon>
    </lineage>
</organism>
<reference evidence="6 7" key="1">
    <citation type="submission" date="2019-07" db="EMBL/GenBank/DDBJ databases">
        <title>Genomic Encyclopedia of Archaeal and Bacterial Type Strains, Phase II (KMG-II): from individual species to whole genera.</title>
        <authorList>
            <person name="Goeker M."/>
        </authorList>
    </citation>
    <scope>NUCLEOTIDE SEQUENCE [LARGE SCALE GENOMIC DNA]</scope>
    <source>
        <strain evidence="6 7">DSM 17527</strain>
    </source>
</reference>
<dbReference type="PROSITE" id="PS01184">
    <property type="entry name" value="UBIE_2"/>
    <property type="match status" value="1"/>
</dbReference>
<dbReference type="EC" id="2.1.1.163" evidence="5"/>
<dbReference type="InterPro" id="IPR029063">
    <property type="entry name" value="SAM-dependent_MTases_sf"/>
</dbReference>
<dbReference type="InterPro" id="IPR004033">
    <property type="entry name" value="UbiE/COQ5_MeTrFase"/>
</dbReference>
<name>A0A5S5CBC6_9FLAO</name>
<sequence length="265" mass="29467">MWKSITNTNCLSSKTVYLQKFNEMSEKITPYNDTSRSKKEQVTEMFDTISGNYDGLNRVISLGIDIKWRKRLVSLIAKAKPQRILDVATGTGDLAINLAETGASEIIGLDISSGMLEIGKKKVSIKKLDSTITMVQGDSEALPYEDNYFDAITVAFGVRNFENLEKGLSEIFRVLKPGGIFAVLETSVPTKPPYKQGYNFYTTKILPVIGRLFSKDRSAYAYLSESAAAFPYGEAFNNILKKIGFINIEDLPQTFGVSTIYKATK</sequence>
<dbReference type="GO" id="GO:0032259">
    <property type="term" value="P:methylation"/>
    <property type="evidence" value="ECO:0007669"/>
    <property type="project" value="UniProtKB-KW"/>
</dbReference>
<comment type="caution">
    <text evidence="5">Lacks conserved residue(s) required for the propagation of feature annotation.</text>
</comment>
<dbReference type="InterPro" id="IPR023576">
    <property type="entry name" value="UbiE/COQ5_MeTrFase_CS"/>
</dbReference>
<dbReference type="PANTHER" id="PTHR43591:SF24">
    <property type="entry name" value="2-METHOXY-6-POLYPRENYL-1,4-BENZOQUINOL METHYLASE, MITOCHONDRIAL"/>
    <property type="match status" value="1"/>
</dbReference>
<dbReference type="EMBL" id="VNHU01000002">
    <property type="protein sequence ID" value="TYP75812.1"/>
    <property type="molecule type" value="Genomic_DNA"/>
</dbReference>
<keyword evidence="3 5" id="KW-0808">Transferase</keyword>
<dbReference type="PANTHER" id="PTHR43591">
    <property type="entry name" value="METHYLTRANSFERASE"/>
    <property type="match status" value="1"/>
</dbReference>
<comment type="pathway">
    <text evidence="5">Quinol/quinone metabolism; menaquinone biosynthesis; menaquinol from 1,4-dihydroxy-2-naphthoate: step 2/2.</text>
</comment>
<evidence type="ECO:0000256" key="5">
    <source>
        <dbReference type="HAMAP-Rule" id="MF_01813"/>
    </source>
</evidence>
<comment type="similarity">
    <text evidence="5">Belongs to the class I-like SAM-binding methyltransferase superfamily. MenG/UbiE family.</text>
</comment>
<keyword evidence="1 5" id="KW-0474">Menaquinone biosynthesis</keyword>
<evidence type="ECO:0000256" key="4">
    <source>
        <dbReference type="ARBA" id="ARBA00022691"/>
    </source>
</evidence>
<evidence type="ECO:0000256" key="3">
    <source>
        <dbReference type="ARBA" id="ARBA00022679"/>
    </source>
</evidence>
<accession>A0A5S5CBC6</accession>
<dbReference type="GO" id="GO:0009234">
    <property type="term" value="P:menaquinone biosynthetic process"/>
    <property type="evidence" value="ECO:0007669"/>
    <property type="project" value="UniProtKB-UniRule"/>
</dbReference>
<feature type="binding site" evidence="5">
    <location>
        <position position="110"/>
    </location>
    <ligand>
        <name>S-adenosyl-L-methionine</name>
        <dbReference type="ChEBI" id="CHEBI:59789"/>
    </ligand>
</feature>
<dbReference type="NCBIfam" id="TIGR01934">
    <property type="entry name" value="MenG_MenH_UbiE"/>
    <property type="match status" value="1"/>
</dbReference>
<dbReference type="Pfam" id="PF01209">
    <property type="entry name" value="Ubie_methyltran"/>
    <property type="match status" value="1"/>
</dbReference>
<evidence type="ECO:0000256" key="1">
    <source>
        <dbReference type="ARBA" id="ARBA00022428"/>
    </source>
</evidence>